<dbReference type="Proteomes" id="UP000184339">
    <property type="component" value="Unassembled WGS sequence"/>
</dbReference>
<reference evidence="2" key="1">
    <citation type="submission" date="2016-11" db="EMBL/GenBank/DDBJ databases">
        <authorList>
            <person name="Varghese N."/>
            <person name="Submissions S."/>
        </authorList>
    </citation>
    <scope>NUCLEOTIDE SEQUENCE [LARGE SCALE GENOMIC DNA]</scope>
    <source>
        <strain evidence="2">Sac-22</strain>
    </source>
</reference>
<dbReference type="AlphaFoldDB" id="A0A1M7RDV5"/>
<accession>A0A1M7RDV5</accession>
<proteinExistence type="predicted"/>
<organism evidence="1 2">
    <name type="scientific">Duganella sacchari</name>
    <dbReference type="NCBI Taxonomy" id="551987"/>
    <lineage>
        <taxon>Bacteria</taxon>
        <taxon>Pseudomonadati</taxon>
        <taxon>Pseudomonadota</taxon>
        <taxon>Betaproteobacteria</taxon>
        <taxon>Burkholderiales</taxon>
        <taxon>Oxalobacteraceae</taxon>
        <taxon>Telluria group</taxon>
        <taxon>Duganella</taxon>
    </lineage>
</organism>
<dbReference type="InterPro" id="IPR009057">
    <property type="entry name" value="Homeodomain-like_sf"/>
</dbReference>
<name>A0A1M7RDV5_9BURK</name>
<dbReference type="STRING" id="551987.SAMN05192549_1221"/>
<feature type="non-terminal residue" evidence="1">
    <location>
        <position position="103"/>
    </location>
</feature>
<evidence type="ECO:0000313" key="1">
    <source>
        <dbReference type="EMBL" id="SHN44390.1"/>
    </source>
</evidence>
<keyword evidence="2" id="KW-1185">Reference proteome</keyword>
<dbReference type="SUPFAM" id="SSF46689">
    <property type="entry name" value="Homeodomain-like"/>
    <property type="match status" value="1"/>
</dbReference>
<evidence type="ECO:0008006" key="3">
    <source>
        <dbReference type="Google" id="ProtNLM"/>
    </source>
</evidence>
<dbReference type="Gene3D" id="1.10.10.10">
    <property type="entry name" value="Winged helix-like DNA-binding domain superfamily/Winged helix DNA-binding domain"/>
    <property type="match status" value="1"/>
</dbReference>
<dbReference type="RefSeq" id="WP_072790575.1">
    <property type="nucleotide sequence ID" value="NZ_FRCX01000022.1"/>
</dbReference>
<dbReference type="InterPro" id="IPR036388">
    <property type="entry name" value="WH-like_DNA-bd_sf"/>
</dbReference>
<gene>
    <name evidence="1" type="ORF">SAMN05192549_1221</name>
</gene>
<dbReference type="EMBL" id="FRCX01000022">
    <property type="protein sequence ID" value="SHN44390.1"/>
    <property type="molecule type" value="Genomic_DNA"/>
</dbReference>
<sequence>MGTRQKRTQSDYSLAFKQGVVDAVEKGEMTYKQAQRLYGIQGRSTVLVWLRKLGRQDWSTLAMALARHQPAEIGATSMTPEQRIKQLEAELARAKDESLVYKT</sequence>
<evidence type="ECO:0000313" key="2">
    <source>
        <dbReference type="Proteomes" id="UP000184339"/>
    </source>
</evidence>
<protein>
    <recommendedName>
        <fullName evidence="3">Transposase</fullName>
    </recommendedName>
</protein>